<evidence type="ECO:0000313" key="2">
    <source>
        <dbReference type="EMBL" id="PEN06517.1"/>
    </source>
</evidence>
<keyword evidence="3" id="KW-1185">Reference proteome</keyword>
<dbReference type="RefSeq" id="WP_098062410.1">
    <property type="nucleotide sequence ID" value="NZ_PDEP01000008.1"/>
</dbReference>
<dbReference type="Proteomes" id="UP000221024">
    <property type="component" value="Unassembled WGS sequence"/>
</dbReference>
<dbReference type="EMBL" id="PDEP01000008">
    <property type="protein sequence ID" value="PEN06517.1"/>
    <property type="molecule type" value="Genomic_DNA"/>
</dbReference>
<dbReference type="Gene3D" id="4.10.1150.10">
    <property type="entry name" value="AF2212/PG0164-like"/>
    <property type="match status" value="1"/>
</dbReference>
<name>A0A2H3NWL9_9BACT</name>
<protein>
    <submittedName>
        <fullName evidence="2">Uncharacterized protein</fullName>
    </submittedName>
</protein>
<dbReference type="OrthoDB" id="1495109at2"/>
<sequence>MPKTVEAVVDEHGHIRLLEPLTLHASQRVLITVLEDVPEADTRDVSETALLSEETLAEDWNQEEEGEAWKHLQPKQ</sequence>
<gene>
    <name evidence="2" type="ORF">CRI93_09550</name>
</gene>
<organism evidence="2 3">
    <name type="scientific">Longimonas halophila</name>
    <dbReference type="NCBI Taxonomy" id="1469170"/>
    <lineage>
        <taxon>Bacteria</taxon>
        <taxon>Pseudomonadati</taxon>
        <taxon>Rhodothermota</taxon>
        <taxon>Rhodothermia</taxon>
        <taxon>Rhodothermales</taxon>
        <taxon>Salisaetaceae</taxon>
        <taxon>Longimonas</taxon>
    </lineage>
</organism>
<feature type="compositionally biased region" description="Acidic residues" evidence="1">
    <location>
        <begin position="55"/>
        <end position="66"/>
    </location>
</feature>
<dbReference type="InterPro" id="IPR024069">
    <property type="entry name" value="AF2212-like_dom_sf"/>
</dbReference>
<proteinExistence type="predicted"/>
<comment type="caution">
    <text evidence="2">The sequence shown here is derived from an EMBL/GenBank/DDBJ whole genome shotgun (WGS) entry which is preliminary data.</text>
</comment>
<feature type="region of interest" description="Disordered" evidence="1">
    <location>
        <begin position="55"/>
        <end position="76"/>
    </location>
</feature>
<accession>A0A2H3NWL9</accession>
<evidence type="ECO:0000256" key="1">
    <source>
        <dbReference type="SAM" id="MobiDB-lite"/>
    </source>
</evidence>
<evidence type="ECO:0000313" key="3">
    <source>
        <dbReference type="Proteomes" id="UP000221024"/>
    </source>
</evidence>
<reference evidence="2 3" key="1">
    <citation type="submission" date="2017-10" db="EMBL/GenBank/DDBJ databases">
        <title>Draft genome of Longimonas halophila.</title>
        <authorList>
            <person name="Goh K.M."/>
            <person name="Shamsir M.S."/>
            <person name="Lim S.W."/>
        </authorList>
    </citation>
    <scope>NUCLEOTIDE SEQUENCE [LARGE SCALE GENOMIC DNA]</scope>
    <source>
        <strain evidence="2 3">KCTC 42399</strain>
    </source>
</reference>
<dbReference type="AlphaFoldDB" id="A0A2H3NWL9"/>